<protein>
    <recommendedName>
        <fullName evidence="2">NWD NACHT-NTPase N-terminal domain-containing protein</fullName>
    </recommendedName>
</protein>
<reference evidence="3 4" key="1">
    <citation type="journal article" date="2018" name="PLoS Pathog.">
        <title>Evolution of structural diversity of trichothecenes, a family of toxins produced by plant pathogenic and entomopathogenic fungi.</title>
        <authorList>
            <person name="Proctor R.H."/>
            <person name="McCormick S.P."/>
            <person name="Kim H.S."/>
            <person name="Cardoza R.E."/>
            <person name="Stanley A.M."/>
            <person name="Lindo L."/>
            <person name="Kelly A."/>
            <person name="Brown D.W."/>
            <person name="Lee T."/>
            <person name="Vaughan M.M."/>
            <person name="Alexander N.J."/>
            <person name="Busman M."/>
            <person name="Gutierrez S."/>
        </authorList>
    </citation>
    <scope>NUCLEOTIDE SEQUENCE [LARGE SCALE GENOMIC DNA]</scope>
    <source>
        <strain evidence="3 4">IBT 40837</strain>
    </source>
</reference>
<gene>
    <name evidence="3" type="ORF">TARUN_743</name>
</gene>
<feature type="compositionally biased region" description="Polar residues" evidence="1">
    <location>
        <begin position="76"/>
        <end position="85"/>
    </location>
</feature>
<evidence type="ECO:0000313" key="4">
    <source>
        <dbReference type="Proteomes" id="UP000266272"/>
    </source>
</evidence>
<evidence type="ECO:0000256" key="1">
    <source>
        <dbReference type="SAM" id="MobiDB-lite"/>
    </source>
</evidence>
<evidence type="ECO:0000313" key="3">
    <source>
        <dbReference type="EMBL" id="RFU81478.1"/>
    </source>
</evidence>
<proteinExistence type="predicted"/>
<feature type="region of interest" description="Disordered" evidence="1">
    <location>
        <begin position="51"/>
        <end position="85"/>
    </location>
</feature>
<dbReference type="Pfam" id="PF17100">
    <property type="entry name" value="NACHT_N"/>
    <property type="match status" value="1"/>
</dbReference>
<dbReference type="AlphaFoldDB" id="A0A395NZF5"/>
<dbReference type="EMBL" id="PXOA01000047">
    <property type="protein sequence ID" value="RFU81478.1"/>
    <property type="molecule type" value="Genomic_DNA"/>
</dbReference>
<comment type="caution">
    <text evidence="3">The sequence shown here is derived from an EMBL/GenBank/DDBJ whole genome shotgun (WGS) entry which is preliminary data.</text>
</comment>
<organism evidence="3 4">
    <name type="scientific">Trichoderma arundinaceum</name>
    <dbReference type="NCBI Taxonomy" id="490622"/>
    <lineage>
        <taxon>Eukaryota</taxon>
        <taxon>Fungi</taxon>
        <taxon>Dikarya</taxon>
        <taxon>Ascomycota</taxon>
        <taxon>Pezizomycotina</taxon>
        <taxon>Sordariomycetes</taxon>
        <taxon>Hypocreomycetidae</taxon>
        <taxon>Hypocreales</taxon>
        <taxon>Hypocreaceae</taxon>
        <taxon>Trichoderma</taxon>
    </lineage>
</organism>
<dbReference type="Proteomes" id="UP000266272">
    <property type="component" value="Unassembled WGS sequence"/>
</dbReference>
<keyword evidence="4" id="KW-1185">Reference proteome</keyword>
<dbReference type="STRING" id="490622.A0A395NZF5"/>
<sequence>MRNIGCRRDTDQSAAAQFPAGSGGCLAHQAAFRQHSEDIKLDIHLELVQEDPRVETDTPSVKKSIPNGPAADPQRSPDQVNSGSRNQINNLDLLEKQSLNPRDNVVPIRDLWYLAYERLRKEDEQLISDYEVKIQANLSAGLSSTIGSNVSMRDRMDTILHRKMDEINRAAWIIRFGSSEVQVKDGMHSLSPNPCASMAWVGVSLLLPLFLHPSEKGASLAEGLEYLSSLIVQSCMREDLYFRRHEAKTHDQESPLVSHAAYKNTLEMLYKDILRFQATSCYYYANNIALRLVLDFVKWDGWNKLLAQIQERER</sequence>
<feature type="domain" description="NWD NACHT-NTPase N-terminal" evidence="2">
    <location>
        <begin position="110"/>
        <end position="314"/>
    </location>
</feature>
<name>A0A395NZF5_TRIAR</name>
<dbReference type="OrthoDB" id="4900261at2759"/>
<accession>A0A395NZF5</accession>
<evidence type="ECO:0000259" key="2">
    <source>
        <dbReference type="Pfam" id="PF17100"/>
    </source>
</evidence>
<dbReference type="PROSITE" id="PS51257">
    <property type="entry name" value="PROKAR_LIPOPROTEIN"/>
    <property type="match status" value="1"/>
</dbReference>
<dbReference type="InterPro" id="IPR031359">
    <property type="entry name" value="NACHT_N"/>
</dbReference>